<dbReference type="AlphaFoldDB" id="A0A089LLL2"/>
<dbReference type="GO" id="GO:0005976">
    <property type="term" value="P:polysaccharide metabolic process"/>
    <property type="evidence" value="ECO:0007669"/>
    <property type="project" value="TreeGrafter"/>
</dbReference>
<dbReference type="InterPro" id="IPR029058">
    <property type="entry name" value="AB_hydrolase_fold"/>
</dbReference>
<evidence type="ECO:0000313" key="6">
    <source>
        <dbReference type="Proteomes" id="UP000029518"/>
    </source>
</evidence>
<feature type="active site" description="Charge relay system" evidence="1">
    <location>
        <position position="274"/>
    </location>
</feature>
<feature type="domain" description="Acetyl xylan esterase" evidence="4">
    <location>
        <begin position="5"/>
        <end position="314"/>
    </location>
</feature>
<feature type="region of interest" description="Disordered" evidence="3">
    <location>
        <begin position="1"/>
        <end position="20"/>
    </location>
</feature>
<evidence type="ECO:0000256" key="3">
    <source>
        <dbReference type="SAM" id="MobiDB-lite"/>
    </source>
</evidence>
<dbReference type="InterPro" id="IPR008391">
    <property type="entry name" value="AXE1_dom"/>
</dbReference>
<feature type="binding site" evidence="2">
    <location>
        <position position="92"/>
    </location>
    <ligand>
        <name>substrate</name>
    </ligand>
</feature>
<feature type="active site" description="Charge relay system" evidence="1">
    <location>
        <position position="303"/>
    </location>
</feature>
<feature type="active site" description="Nucleophile" evidence="1">
    <location>
        <position position="184"/>
    </location>
</feature>
<dbReference type="HOGENOM" id="CLU_054209_0_0_9"/>
<dbReference type="Proteomes" id="UP000029518">
    <property type="component" value="Chromosome"/>
</dbReference>
<name>A0A089LLL2_PAEBO</name>
<accession>A0A089LLL2</accession>
<evidence type="ECO:0000259" key="4">
    <source>
        <dbReference type="Pfam" id="PF05448"/>
    </source>
</evidence>
<dbReference type="InterPro" id="IPR039069">
    <property type="entry name" value="CE7"/>
</dbReference>
<dbReference type="PANTHER" id="PTHR40111">
    <property type="entry name" value="CEPHALOSPORIN-C DEACETYLASE"/>
    <property type="match status" value="1"/>
</dbReference>
<proteinExistence type="predicted"/>
<evidence type="ECO:0000256" key="1">
    <source>
        <dbReference type="PIRSR" id="PIRSR639069-1"/>
    </source>
</evidence>
<reference evidence="5" key="1">
    <citation type="submission" date="2014-08" db="EMBL/GenBank/DDBJ databases">
        <title>Comparative genomics of the Paenibacillus odorifer group.</title>
        <authorList>
            <person name="den Bakker H.C."/>
            <person name="Tsai Y.-C.Y.-C."/>
            <person name="Martin N."/>
            <person name="Korlach J."/>
            <person name="Wiedmann M."/>
        </authorList>
    </citation>
    <scope>NUCLEOTIDE SEQUENCE [LARGE SCALE GENOMIC DNA]</scope>
    <source>
        <strain evidence="5">DSM 13188</strain>
    </source>
</reference>
<dbReference type="EMBL" id="CP009285">
    <property type="protein sequence ID" value="AIQ60063.1"/>
    <property type="molecule type" value="Genomic_DNA"/>
</dbReference>
<dbReference type="SUPFAM" id="SSF53474">
    <property type="entry name" value="alpha/beta-Hydrolases"/>
    <property type="match status" value="1"/>
</dbReference>
<dbReference type="Gene3D" id="3.40.50.1820">
    <property type="entry name" value="alpha/beta hydrolase"/>
    <property type="match status" value="1"/>
</dbReference>
<dbReference type="PANTHER" id="PTHR40111:SF1">
    <property type="entry name" value="CEPHALOSPORIN-C DEACETYLASE"/>
    <property type="match status" value="1"/>
</dbReference>
<organism evidence="5 6">
    <name type="scientific">Paenibacillus borealis</name>
    <dbReference type="NCBI Taxonomy" id="160799"/>
    <lineage>
        <taxon>Bacteria</taxon>
        <taxon>Bacillati</taxon>
        <taxon>Bacillota</taxon>
        <taxon>Bacilli</taxon>
        <taxon>Bacillales</taxon>
        <taxon>Paenibacillaceae</taxon>
        <taxon>Paenibacillus</taxon>
    </lineage>
</organism>
<dbReference type="OrthoDB" id="9770528at2"/>
<gene>
    <name evidence="5" type="ORF">PBOR_26265</name>
</gene>
<protein>
    <submittedName>
        <fullName evidence="5">Acetyl esterase</fullName>
    </submittedName>
</protein>
<dbReference type="RefSeq" id="WP_042216448.1">
    <property type="nucleotide sequence ID" value="NZ_CP009285.1"/>
</dbReference>
<dbReference type="Pfam" id="PF05448">
    <property type="entry name" value="AXE1"/>
    <property type="match status" value="1"/>
</dbReference>
<evidence type="ECO:0000313" key="5">
    <source>
        <dbReference type="EMBL" id="AIQ60063.1"/>
    </source>
</evidence>
<evidence type="ECO:0000256" key="2">
    <source>
        <dbReference type="PIRSR" id="PIRSR639069-2"/>
    </source>
</evidence>
<sequence>MNERSLPQLQAYGGSSPKPADFGDYWDRALRELDAQPLDYELVPAEFTSPLADCFHLYFTGVGGARIHCKYVRPKTISGGKGGPGVVMFHGYACDSGDWLEKVGYAAHGISVLAMDCRGQGGLSEDNLTVQGTTVRGHIIRGIDDPDPDHLYYRNVFLDTAQTARILMAMPEVDPKRVGAFGLSQGGGLTVACASLEPRIKVAVPVYPFLSDYKRAWETNITTSAYEELNYYFRFFDPHHLREEEIFGRLGYIDIQNLAGRVQAKVLWVTGLTDTICPPSTQFAAYNKITADKELLVYHEYGHEYLPYLADRTLQAFMNL</sequence>
<dbReference type="KEGG" id="pbd:PBOR_26265"/>
<dbReference type="GO" id="GO:0052689">
    <property type="term" value="F:carboxylic ester hydrolase activity"/>
    <property type="evidence" value="ECO:0007669"/>
    <property type="project" value="TreeGrafter"/>
</dbReference>
<keyword evidence="6" id="KW-1185">Reference proteome</keyword>